<keyword evidence="1" id="KW-0479">Metal-binding</keyword>
<dbReference type="GO" id="GO:0046872">
    <property type="term" value="F:metal ion binding"/>
    <property type="evidence" value="ECO:0007669"/>
    <property type="project" value="UniProtKB-KW"/>
</dbReference>
<dbReference type="InterPro" id="IPR005502">
    <property type="entry name" value="Ribosyl_crysJ1"/>
</dbReference>
<proteinExistence type="predicted"/>
<dbReference type="InterPro" id="IPR013479">
    <property type="entry name" value="ADP-ribosyl_diN_reduct_hydro"/>
</dbReference>
<name>V5E1T1_9GAMM</name>
<dbReference type="STRING" id="1116472.MGMO_18c00240"/>
<keyword evidence="2" id="KW-0326">Glycosidase</keyword>
<dbReference type="SUPFAM" id="SSF101478">
    <property type="entry name" value="ADP-ribosylglycohydrolase"/>
    <property type="match status" value="1"/>
</dbReference>
<dbReference type="PANTHER" id="PTHR16222:SF12">
    <property type="entry name" value="ADP-RIBOSYLGLYCOHYDROLASE-RELATED"/>
    <property type="match status" value="1"/>
</dbReference>
<dbReference type="Pfam" id="PF03747">
    <property type="entry name" value="ADP_ribosyl_GH"/>
    <property type="match status" value="1"/>
</dbReference>
<dbReference type="PATRIC" id="fig|1116472.3.peg.637"/>
<protein>
    <submittedName>
        <fullName evidence="2">ADP-ribosyl-[dinitrogen reductase] glycohydrolase DraG</fullName>
        <ecNumber evidence="2">3.2.2.24</ecNumber>
    </submittedName>
</protein>
<dbReference type="OrthoDB" id="9798107at2"/>
<feature type="binding site" evidence="1">
    <location>
        <position position="61"/>
    </location>
    <ligand>
        <name>Mg(2+)</name>
        <dbReference type="ChEBI" id="CHEBI:18420"/>
        <label>1</label>
    </ligand>
</feature>
<dbReference type="EC" id="3.2.2.24" evidence="2"/>
<dbReference type="InterPro" id="IPR036705">
    <property type="entry name" value="Ribosyl_crysJ1_sf"/>
</dbReference>
<feature type="binding site" evidence="1">
    <location>
        <position position="59"/>
    </location>
    <ligand>
        <name>Mg(2+)</name>
        <dbReference type="ChEBI" id="CHEBI:18420"/>
        <label>1</label>
    </ligand>
</feature>
<organism evidence="2 3">
    <name type="scientific">Methyloglobulus morosus KoM1</name>
    <dbReference type="NCBI Taxonomy" id="1116472"/>
    <lineage>
        <taxon>Bacteria</taxon>
        <taxon>Pseudomonadati</taxon>
        <taxon>Pseudomonadota</taxon>
        <taxon>Gammaproteobacteria</taxon>
        <taxon>Methylococcales</taxon>
        <taxon>Methylococcaceae</taxon>
        <taxon>Methyloglobulus</taxon>
    </lineage>
</organism>
<keyword evidence="2" id="KW-0378">Hydrolase</keyword>
<dbReference type="InterPro" id="IPR050792">
    <property type="entry name" value="ADP-ribosylglycohydrolase"/>
</dbReference>
<feature type="binding site" evidence="1">
    <location>
        <position position="60"/>
    </location>
    <ligand>
        <name>Mg(2+)</name>
        <dbReference type="ChEBI" id="CHEBI:18420"/>
        <label>1</label>
    </ligand>
</feature>
<keyword evidence="1" id="KW-0460">Magnesium</keyword>
<comment type="cofactor">
    <cofactor evidence="1">
        <name>Mg(2+)</name>
        <dbReference type="ChEBI" id="CHEBI:18420"/>
    </cofactor>
    <text evidence="1">Binds 2 magnesium ions per subunit.</text>
</comment>
<dbReference type="Gene3D" id="1.10.4080.10">
    <property type="entry name" value="ADP-ribosylation/Crystallin J1"/>
    <property type="match status" value="1"/>
</dbReference>
<dbReference type="eggNOG" id="COG1397">
    <property type="taxonomic scope" value="Bacteria"/>
</dbReference>
<evidence type="ECO:0000256" key="1">
    <source>
        <dbReference type="PIRSR" id="PIRSR605502-1"/>
    </source>
</evidence>
<feature type="binding site" evidence="1">
    <location>
        <position position="243"/>
    </location>
    <ligand>
        <name>Mg(2+)</name>
        <dbReference type="ChEBI" id="CHEBI:18420"/>
        <label>1</label>
    </ligand>
</feature>
<dbReference type="RefSeq" id="WP_023493530.1">
    <property type="nucleotide sequence ID" value="NZ_AYLO01000018.1"/>
</dbReference>
<dbReference type="Proteomes" id="UP000017842">
    <property type="component" value="Unassembled WGS sequence"/>
</dbReference>
<dbReference type="PANTHER" id="PTHR16222">
    <property type="entry name" value="ADP-RIBOSYLGLYCOHYDROLASE"/>
    <property type="match status" value="1"/>
</dbReference>
<reference evidence="2 3" key="1">
    <citation type="journal article" date="2013" name="Genome Announc.">
        <title>Draft Genome Sequence of the Methanotrophic Gammaproteobacterium Methyloglobulus morosus DSM 22980 Strain KoM1.</title>
        <authorList>
            <person name="Poehlein A."/>
            <person name="Deutzmann J.S."/>
            <person name="Daniel R."/>
            <person name="Simeonova D.D."/>
        </authorList>
    </citation>
    <scope>NUCLEOTIDE SEQUENCE [LARGE SCALE GENOMIC DNA]</scope>
    <source>
        <strain evidence="2 3">KoM1</strain>
    </source>
</reference>
<sequence length="301" mass="32425">MDWDDIHRRALGAYLGLAIGDALGATVEFMTPREIQDRYGMHRKIIGGGWLKLKPGQVTDDTGMSLALGDAILSTNGFNTKAAADAFADWLKSKPVDCGATCRRGIRRYMLDGSLEAPPNEGDAGNGACMRNLPVVLATLGDVKEFVTGTLAQCRITHHHPLSDAASLALGRMTQQLLLGGGLKACRAIANTLISDHPAFRFDPYPKRASAYIVDTVQTVLYFFFRTDSFESCVTQVVNQGDDADTTGALAGMLAGAAYGVQDIPAHWLKKLDPKVTLAIESQTEKLLKLARKQVESKVGS</sequence>
<dbReference type="AlphaFoldDB" id="V5E1T1"/>
<keyword evidence="3" id="KW-1185">Reference proteome</keyword>
<evidence type="ECO:0000313" key="2">
    <source>
        <dbReference type="EMBL" id="ESS73516.1"/>
    </source>
</evidence>
<gene>
    <name evidence="2" type="primary">draG</name>
    <name evidence="2" type="ORF">MGMO_18c00240</name>
</gene>
<dbReference type="NCBIfam" id="TIGR02662">
    <property type="entry name" value="dinitro_DRAG"/>
    <property type="match status" value="1"/>
</dbReference>
<dbReference type="GO" id="GO:0047407">
    <property type="term" value="F:ADP-ribosyl-[dinitrogen reductase] hydrolase activity"/>
    <property type="evidence" value="ECO:0007669"/>
    <property type="project" value="UniProtKB-EC"/>
</dbReference>
<comment type="caution">
    <text evidence="2">The sequence shown here is derived from an EMBL/GenBank/DDBJ whole genome shotgun (WGS) entry which is preliminary data.</text>
</comment>
<dbReference type="EMBL" id="AYLO01000018">
    <property type="protein sequence ID" value="ESS73516.1"/>
    <property type="molecule type" value="Genomic_DNA"/>
</dbReference>
<accession>V5E1T1</accession>
<evidence type="ECO:0000313" key="3">
    <source>
        <dbReference type="Proteomes" id="UP000017842"/>
    </source>
</evidence>
<feature type="binding site" evidence="1">
    <location>
        <position position="246"/>
    </location>
    <ligand>
        <name>Mg(2+)</name>
        <dbReference type="ChEBI" id="CHEBI:18420"/>
        <label>1</label>
    </ligand>
</feature>
<feature type="binding site" evidence="1">
    <location>
        <position position="245"/>
    </location>
    <ligand>
        <name>Mg(2+)</name>
        <dbReference type="ChEBI" id="CHEBI:18420"/>
        <label>1</label>
    </ligand>
</feature>